<dbReference type="GeneID" id="66560145"/>
<dbReference type="RefSeq" id="WP_004850340.1">
    <property type="nucleotide sequence ID" value="NC_016612.1"/>
</dbReference>
<dbReference type="EMBL" id="CP003218">
    <property type="protein sequence ID" value="AEX05544.1"/>
    <property type="molecule type" value="Genomic_DNA"/>
</dbReference>
<proteinExistence type="predicted"/>
<evidence type="ECO:0000313" key="2">
    <source>
        <dbReference type="Proteomes" id="UP000007843"/>
    </source>
</evidence>
<dbReference type="Proteomes" id="UP000007843">
    <property type="component" value="Chromosome"/>
</dbReference>
<reference evidence="1 2" key="1">
    <citation type="journal article" date="2012" name="J. Bacteriol.">
        <title>Complete genome sequence of Klebsiella oxytoca KCTC 1686, used in production of 2,3-butanediol.</title>
        <authorList>
            <person name="Shin S.H."/>
            <person name="Kim S."/>
            <person name="Kim J.Y."/>
            <person name="Lee S."/>
            <person name="Um Y."/>
            <person name="Oh M.K."/>
            <person name="Kim Y.R."/>
            <person name="Lee J."/>
            <person name="Yang K.S."/>
        </authorList>
    </citation>
    <scope>NUCLEOTIDE SEQUENCE [LARGE SCALE GENOMIC DNA]</scope>
    <source>
        <strain evidence="2">ATCC 8724 / DSM 4798 / JCM 20051 / NBRC 3318 / NRRL B-199 / KCTC 1686</strain>
    </source>
</reference>
<dbReference type="AlphaFoldDB" id="A0A0H3HAR3"/>
<accession>A0A0H3HAR3</accession>
<evidence type="ECO:0000313" key="1">
    <source>
        <dbReference type="EMBL" id="AEX05544.1"/>
    </source>
</evidence>
<gene>
    <name evidence="1" type="ordered locus">KOX_19110</name>
</gene>
<name>A0A0H3HAR3_KLEM8</name>
<dbReference type="HOGENOM" id="CLU_1803627_0_0_6"/>
<dbReference type="KEGG" id="kox:KOX_19110"/>
<protein>
    <submittedName>
        <fullName evidence="1">Uncharacterized protein</fullName>
    </submittedName>
</protein>
<sequence>MYTSNDLTLSMFYSSAIAEETGNKVATLTVQTMGPSAEILQISKLHCITDENKAKRYSIGEQFIANGSDSLLAAIETWWRDNSAALIEELMIEVMDFILSNVNQNATWIGQYGMKIFENEPVAKRIPDSVLQNGSHTNS</sequence>
<organism evidence="1 2">
    <name type="scientific">Klebsiella michiganensis (strain ATCC 8724 / DSM 4798 / JCM 20051 / NBRC 3318 / NRRL B-199 / KCTC 1686 / BUCSAV 143 / CCM 1901)</name>
    <dbReference type="NCBI Taxonomy" id="1006551"/>
    <lineage>
        <taxon>Bacteria</taxon>
        <taxon>Pseudomonadati</taxon>
        <taxon>Pseudomonadota</taxon>
        <taxon>Gammaproteobacteria</taxon>
        <taxon>Enterobacterales</taxon>
        <taxon>Enterobacteriaceae</taxon>
        <taxon>Klebsiella/Raoultella group</taxon>
        <taxon>Klebsiella</taxon>
    </lineage>
</organism>